<feature type="domain" description="Fatty acid hydroxylase" evidence="5">
    <location>
        <begin position="161"/>
        <end position="298"/>
    </location>
</feature>
<dbReference type="EnsemblFungi" id="PTTG_11919-t43_1">
    <property type="protein sequence ID" value="PTTG_11919-t43_1-p1"/>
    <property type="gene ID" value="PTTG_11919"/>
</dbReference>
<dbReference type="GO" id="GO:0005886">
    <property type="term" value="C:plasma membrane"/>
    <property type="evidence" value="ECO:0007669"/>
    <property type="project" value="EnsemblFungi"/>
</dbReference>
<dbReference type="AlphaFoldDB" id="A0A180G503"/>
<dbReference type="PANTHER" id="PTHR11863">
    <property type="entry name" value="STEROL DESATURASE"/>
    <property type="match status" value="1"/>
</dbReference>
<dbReference type="VEuPathDB" id="FungiDB:PTTG_11919"/>
<organism evidence="6">
    <name type="scientific">Puccinia triticina (isolate 1-1 / race 1 (BBBD))</name>
    <name type="common">Brown leaf rust fungus</name>
    <dbReference type="NCBI Taxonomy" id="630390"/>
    <lineage>
        <taxon>Eukaryota</taxon>
        <taxon>Fungi</taxon>
        <taxon>Dikarya</taxon>
        <taxon>Basidiomycota</taxon>
        <taxon>Pucciniomycotina</taxon>
        <taxon>Pucciniomycetes</taxon>
        <taxon>Pucciniales</taxon>
        <taxon>Pucciniaceae</taxon>
        <taxon>Puccinia</taxon>
    </lineage>
</organism>
<evidence type="ECO:0000313" key="8">
    <source>
        <dbReference type="Proteomes" id="UP000005240"/>
    </source>
</evidence>
<dbReference type="GO" id="GO:0000254">
    <property type="term" value="F:C-4 methylsterol oxidase activity"/>
    <property type="evidence" value="ECO:0007669"/>
    <property type="project" value="EnsemblFungi"/>
</dbReference>
<gene>
    <name evidence="6" type="ORF">PTTG_11919</name>
</gene>
<proteinExistence type="predicted"/>
<dbReference type="EMBL" id="ADAS02000314">
    <property type="protein sequence ID" value="OAV87680.1"/>
    <property type="molecule type" value="Genomic_DNA"/>
</dbReference>
<reference evidence="6" key="1">
    <citation type="submission" date="2009-11" db="EMBL/GenBank/DDBJ databases">
        <authorList>
            <consortium name="The Broad Institute Genome Sequencing Platform"/>
            <person name="Ward D."/>
            <person name="Feldgarden M."/>
            <person name="Earl A."/>
            <person name="Young S.K."/>
            <person name="Zeng Q."/>
            <person name="Koehrsen M."/>
            <person name="Alvarado L."/>
            <person name="Berlin A."/>
            <person name="Bochicchio J."/>
            <person name="Borenstein D."/>
            <person name="Chapman S.B."/>
            <person name="Chen Z."/>
            <person name="Engels R."/>
            <person name="Freedman E."/>
            <person name="Gellesch M."/>
            <person name="Goldberg J."/>
            <person name="Griggs A."/>
            <person name="Gujja S."/>
            <person name="Heilman E."/>
            <person name="Heiman D."/>
            <person name="Hepburn T."/>
            <person name="Howarth C."/>
            <person name="Jen D."/>
            <person name="Larson L."/>
            <person name="Lewis B."/>
            <person name="Mehta T."/>
            <person name="Park D."/>
            <person name="Pearson M."/>
            <person name="Roberts A."/>
            <person name="Saif S."/>
            <person name="Shea T."/>
            <person name="Shenoy N."/>
            <person name="Sisk P."/>
            <person name="Stolte C."/>
            <person name="Sykes S."/>
            <person name="Thomson T."/>
            <person name="Walk T."/>
            <person name="White J."/>
            <person name="Yandava C."/>
            <person name="Izard J."/>
            <person name="Baranova O.V."/>
            <person name="Blanton J.M."/>
            <person name="Tanner A.C."/>
            <person name="Dewhirst F.E."/>
            <person name="Haas B."/>
            <person name="Nusbaum C."/>
            <person name="Birren B."/>
        </authorList>
    </citation>
    <scope>NUCLEOTIDE SEQUENCE [LARGE SCALE GENOMIC DNA]</scope>
    <source>
        <strain evidence="6">1-1 BBBD Race 1</strain>
    </source>
</reference>
<keyword evidence="8" id="KW-1185">Reference proteome</keyword>
<reference evidence="7" key="4">
    <citation type="submission" date="2025-05" db="UniProtKB">
        <authorList>
            <consortium name="EnsemblFungi"/>
        </authorList>
    </citation>
    <scope>IDENTIFICATION</scope>
    <source>
        <strain evidence="7">isolate 1-1 / race 1 (BBBD)</strain>
    </source>
</reference>
<evidence type="ECO:0000256" key="3">
    <source>
        <dbReference type="ARBA" id="ARBA00022989"/>
    </source>
</evidence>
<evidence type="ECO:0000259" key="5">
    <source>
        <dbReference type="Pfam" id="PF04116"/>
    </source>
</evidence>
<keyword evidence="4" id="KW-0472">Membrane</keyword>
<sequence>MNSQPIIQQILNTTSALLPSLQSWEQFRLENKIEQSHLYSGSNLDSLSIFEQLWLRWYLYFPNPIIATGVMSFLIHETCYFGRCIPWMIVGKIRAFDKYKLQPNKMASREDQWKCIKYVLWTHFTVEIGQIWGFHPLAEYFGMATHSVPFPSISTMAYQIILFFVFEDFFHYWAHRALHTGQLYKKIHKLHHEFSAPFGLAAEYAHPLEILILGIGTIGGPLLWCVLTKGNLHILTMYIWVILRLFQAVDAHSGYDFPWSLRNILPFWSGADHHDYHHEKFVGCYSTSFRWMDHFFGTDKGYHEYRKKQKLAKLNKEKTQ</sequence>
<dbReference type="GO" id="GO:0005506">
    <property type="term" value="F:iron ion binding"/>
    <property type="evidence" value="ECO:0007669"/>
    <property type="project" value="InterPro"/>
</dbReference>
<evidence type="ECO:0000313" key="6">
    <source>
        <dbReference type="EMBL" id="OAV87680.1"/>
    </source>
</evidence>
<accession>A0A180G503</accession>
<protein>
    <submittedName>
        <fullName evidence="7">Fatty acid hydroxylase domain-containing protein</fullName>
    </submittedName>
</protein>
<dbReference type="InterPro" id="IPR006694">
    <property type="entry name" value="Fatty_acid_hydroxylase"/>
</dbReference>
<evidence type="ECO:0000256" key="2">
    <source>
        <dbReference type="ARBA" id="ARBA00022692"/>
    </source>
</evidence>
<dbReference type="InterPro" id="IPR050307">
    <property type="entry name" value="Sterol_Desaturase_Related"/>
</dbReference>
<comment type="subcellular location">
    <subcellularLocation>
        <location evidence="1">Membrane</location>
    </subcellularLocation>
</comment>
<reference evidence="6" key="2">
    <citation type="submission" date="2016-05" db="EMBL/GenBank/DDBJ databases">
        <title>Comparative analysis highlights variable genome content of wheat rusts and divergence of the mating loci.</title>
        <authorList>
            <person name="Cuomo C.A."/>
            <person name="Bakkeren G."/>
            <person name="Szabo L."/>
            <person name="Khalil H."/>
            <person name="Joly D."/>
            <person name="Goldberg J."/>
            <person name="Young S."/>
            <person name="Zeng Q."/>
            <person name="Fellers J."/>
        </authorList>
    </citation>
    <scope>NUCLEOTIDE SEQUENCE [LARGE SCALE GENOMIC DNA]</scope>
    <source>
        <strain evidence="6">1-1 BBBD Race 1</strain>
    </source>
</reference>
<evidence type="ECO:0000256" key="4">
    <source>
        <dbReference type="ARBA" id="ARBA00023136"/>
    </source>
</evidence>
<dbReference type="Pfam" id="PF04116">
    <property type="entry name" value="FA_hydroxylase"/>
    <property type="match status" value="1"/>
</dbReference>
<dbReference type="GO" id="GO:0006696">
    <property type="term" value="P:ergosterol biosynthetic process"/>
    <property type="evidence" value="ECO:0007669"/>
    <property type="project" value="EnsemblFungi"/>
</dbReference>
<dbReference type="STRING" id="630390.A0A180G503"/>
<dbReference type="GO" id="GO:0005789">
    <property type="term" value="C:endoplasmic reticulum membrane"/>
    <property type="evidence" value="ECO:0007669"/>
    <property type="project" value="EnsemblFungi"/>
</dbReference>
<name>A0A180G503_PUCT1</name>
<evidence type="ECO:0000313" key="7">
    <source>
        <dbReference type="EnsemblFungi" id="PTTG_11919-t43_1-p1"/>
    </source>
</evidence>
<keyword evidence="3" id="KW-1133">Transmembrane helix</keyword>
<reference evidence="7 8" key="3">
    <citation type="journal article" date="2017" name="G3 (Bethesda)">
        <title>Comparative analysis highlights variable genome content of wheat rusts and divergence of the mating loci.</title>
        <authorList>
            <person name="Cuomo C.A."/>
            <person name="Bakkeren G."/>
            <person name="Khalil H.B."/>
            <person name="Panwar V."/>
            <person name="Joly D."/>
            <person name="Linning R."/>
            <person name="Sakthikumar S."/>
            <person name="Song X."/>
            <person name="Adiconis X."/>
            <person name="Fan L."/>
            <person name="Goldberg J.M."/>
            <person name="Levin J.Z."/>
            <person name="Young S."/>
            <person name="Zeng Q."/>
            <person name="Anikster Y."/>
            <person name="Bruce M."/>
            <person name="Wang M."/>
            <person name="Yin C."/>
            <person name="McCallum B."/>
            <person name="Szabo L.J."/>
            <person name="Hulbert S."/>
            <person name="Chen X."/>
            <person name="Fellers J.P."/>
        </authorList>
    </citation>
    <scope>NUCLEOTIDE SEQUENCE</scope>
    <source>
        <strain evidence="8">Isolate 1-1 / race 1 (BBBD)</strain>
        <strain evidence="7">isolate 1-1 / race 1 (BBBD)</strain>
    </source>
</reference>
<dbReference type="OrthoDB" id="1658724at2759"/>
<keyword evidence="2" id="KW-0812">Transmembrane</keyword>
<evidence type="ECO:0000256" key="1">
    <source>
        <dbReference type="ARBA" id="ARBA00004370"/>
    </source>
</evidence>
<dbReference type="Proteomes" id="UP000005240">
    <property type="component" value="Unassembled WGS sequence"/>
</dbReference>